<dbReference type="CDD" id="cd11041">
    <property type="entry name" value="CYP503A1-like"/>
    <property type="match status" value="1"/>
</dbReference>
<gene>
    <name evidence="10" type="ORF">PG999_011159</name>
</gene>
<dbReference type="EMBL" id="JAQQWP010000009">
    <property type="protein sequence ID" value="KAK8100785.1"/>
    <property type="molecule type" value="Genomic_DNA"/>
</dbReference>
<keyword evidence="11" id="KW-1185">Reference proteome</keyword>
<evidence type="ECO:0000256" key="5">
    <source>
        <dbReference type="ARBA" id="ARBA00023004"/>
    </source>
</evidence>
<dbReference type="Proteomes" id="UP001392437">
    <property type="component" value="Unassembled WGS sequence"/>
</dbReference>
<dbReference type="PANTHER" id="PTHR46206:SF7">
    <property type="entry name" value="P450, PUTATIVE (EUROFUNG)-RELATED"/>
    <property type="match status" value="1"/>
</dbReference>
<keyword evidence="4 8" id="KW-0560">Oxidoreductase</keyword>
<comment type="caution">
    <text evidence="10">The sequence shown here is derived from an EMBL/GenBank/DDBJ whole genome shotgun (WGS) entry which is preliminary data.</text>
</comment>
<dbReference type="Gene3D" id="1.10.630.10">
    <property type="entry name" value="Cytochrome P450"/>
    <property type="match status" value="1"/>
</dbReference>
<dbReference type="Pfam" id="PF00067">
    <property type="entry name" value="p450"/>
    <property type="match status" value="1"/>
</dbReference>
<dbReference type="PROSITE" id="PS00086">
    <property type="entry name" value="CYTOCHROME_P450"/>
    <property type="match status" value="1"/>
</dbReference>
<accession>A0AAW0QC51</accession>
<keyword evidence="9" id="KW-0472">Membrane</keyword>
<evidence type="ECO:0000256" key="1">
    <source>
        <dbReference type="ARBA" id="ARBA00001971"/>
    </source>
</evidence>
<sequence>MEAQQLSQILQERLPVVVSVALFTIVVYAVSSVWSNKSNLPLLGADYGNSEQRRKQYRTSAATLYQKGYELFRHQAYRMTTSDGEVVVVPPEALQELRGMPDEVVNNNIGLNQAVEAKYTGLFSDSGFAAHMIRSDLTRSLNRINPGLAIEAEQTVNEVLGPCDDWTSQMAYTKILRIVAIVSGRIFLGPELCRREEYIYASTMYTVDLFKAVGKLKEWHSLLRPIVQYFIPELKTVFEHRRKAREFLFPIISERREAMKNGSELSDDMLQWMLNKAESNGISDDRLTELQLGLSLAAIHTTTMAVTDLLNDVVIRPDLVDELRAEIKQVLKNNNGLLTTQALYEMKLLDSVMRESQRWNPIAQSRFPRYMTQPVTLKDGTQIPAGVFIETPLGPVNHDPKLYPDPDVFDPHRFLNLRNATKPDPVNYKTREQYQFVTVTKENMAFGYGKHACPGRFFAANEIKLIVVNVLLQYDMRMPDGIVERYSRIVRGGSETPNPMDKIEFKRAQPTSH</sequence>
<evidence type="ECO:0000256" key="2">
    <source>
        <dbReference type="ARBA" id="ARBA00010617"/>
    </source>
</evidence>
<evidence type="ECO:0000256" key="4">
    <source>
        <dbReference type="ARBA" id="ARBA00023002"/>
    </source>
</evidence>
<comment type="cofactor">
    <cofactor evidence="1 7">
        <name>heme</name>
        <dbReference type="ChEBI" id="CHEBI:30413"/>
    </cofactor>
</comment>
<comment type="similarity">
    <text evidence="2 8">Belongs to the cytochrome P450 family.</text>
</comment>
<evidence type="ECO:0000313" key="11">
    <source>
        <dbReference type="Proteomes" id="UP001392437"/>
    </source>
</evidence>
<protein>
    <recommendedName>
        <fullName evidence="12">Ent-kaurene oxidase</fullName>
    </recommendedName>
</protein>
<keyword evidence="3 7" id="KW-0479">Metal-binding</keyword>
<dbReference type="GO" id="GO:0004497">
    <property type="term" value="F:monooxygenase activity"/>
    <property type="evidence" value="ECO:0007669"/>
    <property type="project" value="UniProtKB-KW"/>
</dbReference>
<reference evidence="10 11" key="1">
    <citation type="submission" date="2023-01" db="EMBL/GenBank/DDBJ databases">
        <title>Analysis of 21 Apiospora genomes using comparative genomics revels a genus with tremendous synthesis potential of carbohydrate active enzymes and secondary metabolites.</title>
        <authorList>
            <person name="Sorensen T."/>
        </authorList>
    </citation>
    <scope>NUCLEOTIDE SEQUENCE [LARGE SCALE GENOMIC DNA]</scope>
    <source>
        <strain evidence="10 11">CBS 117206</strain>
    </source>
</reference>
<evidence type="ECO:0000256" key="7">
    <source>
        <dbReference type="PIRSR" id="PIRSR602403-1"/>
    </source>
</evidence>
<dbReference type="PRINTS" id="PR00465">
    <property type="entry name" value="EP450IV"/>
</dbReference>
<dbReference type="GO" id="GO:0016705">
    <property type="term" value="F:oxidoreductase activity, acting on paired donors, with incorporation or reduction of molecular oxygen"/>
    <property type="evidence" value="ECO:0007669"/>
    <property type="project" value="InterPro"/>
</dbReference>
<keyword evidence="9" id="KW-1133">Transmembrane helix</keyword>
<organism evidence="10 11">
    <name type="scientific">Apiospora kogelbergensis</name>
    <dbReference type="NCBI Taxonomy" id="1337665"/>
    <lineage>
        <taxon>Eukaryota</taxon>
        <taxon>Fungi</taxon>
        <taxon>Dikarya</taxon>
        <taxon>Ascomycota</taxon>
        <taxon>Pezizomycotina</taxon>
        <taxon>Sordariomycetes</taxon>
        <taxon>Xylariomycetidae</taxon>
        <taxon>Amphisphaeriales</taxon>
        <taxon>Apiosporaceae</taxon>
        <taxon>Apiospora</taxon>
    </lineage>
</organism>
<evidence type="ECO:0008006" key="12">
    <source>
        <dbReference type="Google" id="ProtNLM"/>
    </source>
</evidence>
<name>A0AAW0QC51_9PEZI</name>
<dbReference type="InterPro" id="IPR002403">
    <property type="entry name" value="Cyt_P450_E_grp-IV"/>
</dbReference>
<proteinExistence type="inferred from homology"/>
<keyword evidence="7 8" id="KW-0349">Heme</keyword>
<feature type="binding site" description="axial binding residue" evidence="7">
    <location>
        <position position="453"/>
    </location>
    <ligand>
        <name>heme</name>
        <dbReference type="ChEBI" id="CHEBI:30413"/>
    </ligand>
    <ligandPart>
        <name>Fe</name>
        <dbReference type="ChEBI" id="CHEBI:18248"/>
    </ligandPart>
</feature>
<dbReference type="GO" id="GO:0005506">
    <property type="term" value="F:iron ion binding"/>
    <property type="evidence" value="ECO:0007669"/>
    <property type="project" value="InterPro"/>
</dbReference>
<dbReference type="InterPro" id="IPR036396">
    <property type="entry name" value="Cyt_P450_sf"/>
</dbReference>
<dbReference type="InterPro" id="IPR017972">
    <property type="entry name" value="Cyt_P450_CS"/>
</dbReference>
<dbReference type="AlphaFoldDB" id="A0AAW0QC51"/>
<evidence type="ECO:0000256" key="8">
    <source>
        <dbReference type="RuleBase" id="RU000461"/>
    </source>
</evidence>
<evidence type="ECO:0000256" key="3">
    <source>
        <dbReference type="ARBA" id="ARBA00022723"/>
    </source>
</evidence>
<feature type="transmembrane region" description="Helical" evidence="9">
    <location>
        <begin position="14"/>
        <end position="34"/>
    </location>
</feature>
<keyword evidence="6 8" id="KW-0503">Monooxygenase</keyword>
<evidence type="ECO:0000256" key="6">
    <source>
        <dbReference type="ARBA" id="ARBA00023033"/>
    </source>
</evidence>
<keyword evidence="5 7" id="KW-0408">Iron</keyword>
<dbReference type="GO" id="GO:0020037">
    <property type="term" value="F:heme binding"/>
    <property type="evidence" value="ECO:0007669"/>
    <property type="project" value="InterPro"/>
</dbReference>
<dbReference type="PANTHER" id="PTHR46206">
    <property type="entry name" value="CYTOCHROME P450"/>
    <property type="match status" value="1"/>
</dbReference>
<keyword evidence="9" id="KW-0812">Transmembrane</keyword>
<dbReference type="SUPFAM" id="SSF48264">
    <property type="entry name" value="Cytochrome P450"/>
    <property type="match status" value="1"/>
</dbReference>
<evidence type="ECO:0000313" key="10">
    <source>
        <dbReference type="EMBL" id="KAK8100785.1"/>
    </source>
</evidence>
<dbReference type="InterPro" id="IPR001128">
    <property type="entry name" value="Cyt_P450"/>
</dbReference>
<evidence type="ECO:0000256" key="9">
    <source>
        <dbReference type="SAM" id="Phobius"/>
    </source>
</evidence>